<accession>A0ABX0C397</accession>
<evidence type="ECO:0000313" key="3">
    <source>
        <dbReference type="Proteomes" id="UP000470404"/>
    </source>
</evidence>
<feature type="transmembrane region" description="Helical" evidence="1">
    <location>
        <begin position="31"/>
        <end position="53"/>
    </location>
</feature>
<keyword evidence="1" id="KW-0472">Membrane</keyword>
<sequence>MQPDGRPVRWEGNAAARTFWQYARFGPREMWWGEWVAILLGGGGGCWIALGASDKAKDVVAIGAALAGVVIGGVIAGMAIQAAGLDTEFLRKLNKLGIATERYLTPFLSTTLIGVLAVAMLIVWGAMAQIQPAWIAGIAGTTAGGLALWSLASLIPALGTLVQFVGLRQESIGRLKDSDS</sequence>
<protein>
    <recommendedName>
        <fullName evidence="4">ABC transporter permease</fullName>
    </recommendedName>
</protein>
<dbReference type="EMBL" id="JAAGNC010000189">
    <property type="protein sequence ID" value="NEC61064.1"/>
    <property type="molecule type" value="Genomic_DNA"/>
</dbReference>
<organism evidence="2 3">
    <name type="scientific">Amycolatopsis rubida</name>
    <dbReference type="NCBI Taxonomy" id="112413"/>
    <lineage>
        <taxon>Bacteria</taxon>
        <taxon>Bacillati</taxon>
        <taxon>Actinomycetota</taxon>
        <taxon>Actinomycetes</taxon>
        <taxon>Pseudonocardiales</taxon>
        <taxon>Pseudonocardiaceae</taxon>
        <taxon>Amycolatopsis</taxon>
    </lineage>
</organism>
<evidence type="ECO:0000313" key="2">
    <source>
        <dbReference type="EMBL" id="NEC61064.1"/>
    </source>
</evidence>
<evidence type="ECO:0008006" key="4">
    <source>
        <dbReference type="Google" id="ProtNLM"/>
    </source>
</evidence>
<proteinExistence type="predicted"/>
<gene>
    <name evidence="2" type="ORF">G3I59_37085</name>
</gene>
<reference evidence="2 3" key="1">
    <citation type="submission" date="2020-01" db="EMBL/GenBank/DDBJ databases">
        <title>Insect and environment-associated Actinomycetes.</title>
        <authorList>
            <person name="Currrie C."/>
            <person name="Chevrette M."/>
            <person name="Carlson C."/>
            <person name="Stubbendieck R."/>
            <person name="Wendt-Pienkowski E."/>
        </authorList>
    </citation>
    <scope>NUCLEOTIDE SEQUENCE [LARGE SCALE GENOMIC DNA]</scope>
    <source>
        <strain evidence="2 3">SID8386</strain>
    </source>
</reference>
<dbReference type="Proteomes" id="UP000470404">
    <property type="component" value="Unassembled WGS sequence"/>
</dbReference>
<keyword evidence="1" id="KW-1133">Transmembrane helix</keyword>
<feature type="transmembrane region" description="Helical" evidence="1">
    <location>
        <begin position="59"/>
        <end position="82"/>
    </location>
</feature>
<name>A0ABX0C397_9PSEU</name>
<comment type="caution">
    <text evidence="2">The sequence shown here is derived from an EMBL/GenBank/DDBJ whole genome shotgun (WGS) entry which is preliminary data.</text>
</comment>
<keyword evidence="3" id="KW-1185">Reference proteome</keyword>
<keyword evidence="1" id="KW-0812">Transmembrane</keyword>
<evidence type="ECO:0000256" key="1">
    <source>
        <dbReference type="SAM" id="Phobius"/>
    </source>
</evidence>
<feature type="transmembrane region" description="Helical" evidence="1">
    <location>
        <begin position="103"/>
        <end position="126"/>
    </location>
</feature>